<proteinExistence type="predicted"/>
<dbReference type="PANTHER" id="PTHR11319:SF35">
    <property type="entry name" value="OUTER MEMBRANE PROTEIN PMPC-RELATED"/>
    <property type="match status" value="1"/>
</dbReference>
<sequence>MHVIGDPSYTTLELNSCHLSNFYQYSERNSCGFLWLNNVKARIWNCNIDSFSGINNSLLYQDIDSITVIENSTFNNITSNTPSIMINDNVIGSKQTIVIRNCKFTNFMTNMVNFIYSLGGTISFSDSSLENFEAFNHKKDIEFCERFPYTCSIIGASQNRGEINFVNTIFRNITGYAGFTVEQYGKVSMENCLIQNNKLENGFIYITNNKRCYGNYNITNSVFDNNTSNKGTIIHISKNLYLLYTIDIYNTIFTNNYAKENGGIIYSSSKYYNKLITINDCQFYNNYAGQSGNFSFIIL</sequence>
<dbReference type="Proteomes" id="UP000193719">
    <property type="component" value="Unassembled WGS sequence"/>
</dbReference>
<name>A0A1Y1VP84_9FUNG</name>
<keyword evidence="2" id="KW-1185">Reference proteome</keyword>
<dbReference type="PANTHER" id="PTHR11319">
    <property type="entry name" value="G PROTEIN-COUPLED RECEPTOR-RELATED"/>
    <property type="match status" value="1"/>
</dbReference>
<protein>
    <recommendedName>
        <fullName evidence="3">Right handed beta helix domain-containing protein</fullName>
    </recommendedName>
</protein>
<reference evidence="1 2" key="2">
    <citation type="submission" date="2016-08" db="EMBL/GenBank/DDBJ databases">
        <title>Pervasive Adenine N6-methylation of Active Genes in Fungi.</title>
        <authorList>
            <consortium name="DOE Joint Genome Institute"/>
            <person name="Mondo S.J."/>
            <person name="Dannebaum R.O."/>
            <person name="Kuo R.C."/>
            <person name="Labutti K."/>
            <person name="Haridas S."/>
            <person name="Kuo A."/>
            <person name="Salamov A."/>
            <person name="Ahrendt S.R."/>
            <person name="Lipzen A."/>
            <person name="Sullivan W."/>
            <person name="Andreopoulos W.B."/>
            <person name="Clum A."/>
            <person name="Lindquist E."/>
            <person name="Daum C."/>
            <person name="Ramamoorthy G.K."/>
            <person name="Gryganskyi A."/>
            <person name="Culley D."/>
            <person name="Magnuson J.K."/>
            <person name="James T.Y."/>
            <person name="O'Malley M.A."/>
            <person name="Stajich J.E."/>
            <person name="Spatafora J.W."/>
            <person name="Visel A."/>
            <person name="Grigoriev I.V."/>
        </authorList>
    </citation>
    <scope>NUCLEOTIDE SEQUENCE [LARGE SCALE GENOMIC DNA]</scope>
    <source>
        <strain evidence="2">finn</strain>
    </source>
</reference>
<evidence type="ECO:0008006" key="3">
    <source>
        <dbReference type="Google" id="ProtNLM"/>
    </source>
</evidence>
<accession>A0A1Y1VP84</accession>
<dbReference type="OrthoDB" id="10431435at2759"/>
<gene>
    <name evidence="1" type="ORF">BCR36DRAFT_341031</name>
</gene>
<comment type="caution">
    <text evidence="1">The sequence shown here is derived from an EMBL/GenBank/DDBJ whole genome shotgun (WGS) entry which is preliminary data.</text>
</comment>
<organism evidence="1 2">
    <name type="scientific">Piromyces finnis</name>
    <dbReference type="NCBI Taxonomy" id="1754191"/>
    <lineage>
        <taxon>Eukaryota</taxon>
        <taxon>Fungi</taxon>
        <taxon>Fungi incertae sedis</taxon>
        <taxon>Chytridiomycota</taxon>
        <taxon>Chytridiomycota incertae sedis</taxon>
        <taxon>Neocallimastigomycetes</taxon>
        <taxon>Neocallimastigales</taxon>
        <taxon>Neocallimastigaceae</taxon>
        <taxon>Piromyces</taxon>
    </lineage>
</organism>
<dbReference type="EMBL" id="MCFH01000001">
    <property type="protein sequence ID" value="ORX60962.1"/>
    <property type="molecule type" value="Genomic_DNA"/>
</dbReference>
<evidence type="ECO:0000313" key="1">
    <source>
        <dbReference type="EMBL" id="ORX60962.1"/>
    </source>
</evidence>
<reference evidence="1 2" key="1">
    <citation type="submission" date="2016-08" db="EMBL/GenBank/DDBJ databases">
        <title>Genomes of anaerobic fungi encode conserved fungal cellulosomes for biomass hydrolysis.</title>
        <authorList>
            <consortium name="DOE Joint Genome Institute"/>
            <person name="Haitjema C.H."/>
            <person name="Gilmore S.P."/>
            <person name="Henske J.K."/>
            <person name="Solomon K.V."/>
            <person name="De Groot R."/>
            <person name="Kuo A."/>
            <person name="Mondo S.J."/>
            <person name="Salamov A.A."/>
            <person name="Labutti K."/>
            <person name="Zhao Z."/>
            <person name="Chiniquy J."/>
            <person name="Barry K."/>
            <person name="Brewer H.M."/>
            <person name="Purvine S.O."/>
            <person name="Wright A.T."/>
            <person name="Boxma B."/>
            <person name="Van Alen T."/>
            <person name="Hackstein J.H."/>
            <person name="Baker S.E."/>
            <person name="Grigoriev I.V."/>
            <person name="O'Malley M.A."/>
        </authorList>
    </citation>
    <scope>NUCLEOTIDE SEQUENCE [LARGE SCALE GENOMIC DNA]</scope>
    <source>
        <strain evidence="2">finn</strain>
    </source>
</reference>
<evidence type="ECO:0000313" key="2">
    <source>
        <dbReference type="Proteomes" id="UP000193719"/>
    </source>
</evidence>
<dbReference type="AlphaFoldDB" id="A0A1Y1VP84"/>